<dbReference type="EMBL" id="NCKW01011418">
    <property type="protein sequence ID" value="POM63541.1"/>
    <property type="molecule type" value="Genomic_DNA"/>
</dbReference>
<sequence>MKLELLSEVEILEEYRTTLLGFPDINLVFPTENSLRVKRWKLQLAEYRLTCTYVQGSWNVGADALSRMEYEQNMVNKDEEMTEILVIDSVECVLEGPKRQYHTMKPSVY</sequence>
<protein>
    <submittedName>
        <fullName evidence="1">Pol protein</fullName>
    </submittedName>
</protein>
<name>A0A2P4XDB1_9STRA</name>
<dbReference type="OrthoDB" id="118654at2759"/>
<comment type="caution">
    <text evidence="1">The sequence shown here is derived from an EMBL/GenBank/DDBJ whole genome shotgun (WGS) entry which is preliminary data.</text>
</comment>
<accession>A0A2P4XDB1</accession>
<dbReference type="AlphaFoldDB" id="A0A2P4XDB1"/>
<reference evidence="1 2" key="1">
    <citation type="journal article" date="2017" name="Genome Biol. Evol.">
        <title>Phytophthora megakarya and P. palmivora, closely related causal agents of cacao black pod rot, underwent increases in genome sizes and gene numbers by different mechanisms.</title>
        <authorList>
            <person name="Ali S.S."/>
            <person name="Shao J."/>
            <person name="Lary D.J."/>
            <person name="Kronmiller B."/>
            <person name="Shen D."/>
            <person name="Strem M.D."/>
            <person name="Amoako-Attah I."/>
            <person name="Akrofi A.Y."/>
            <person name="Begoude B.A."/>
            <person name="Ten Hoopen G.M."/>
            <person name="Coulibaly K."/>
            <person name="Kebe B.I."/>
            <person name="Melnick R.L."/>
            <person name="Guiltinan M.J."/>
            <person name="Tyler B.M."/>
            <person name="Meinhardt L.W."/>
            <person name="Bailey B.A."/>
        </authorList>
    </citation>
    <scope>NUCLEOTIDE SEQUENCE [LARGE SCALE GENOMIC DNA]</scope>
    <source>
        <strain evidence="2">sbr112.9</strain>
    </source>
</reference>
<evidence type="ECO:0000313" key="2">
    <source>
        <dbReference type="Proteomes" id="UP000237271"/>
    </source>
</evidence>
<evidence type="ECO:0000313" key="1">
    <source>
        <dbReference type="EMBL" id="POM63541.1"/>
    </source>
</evidence>
<gene>
    <name evidence="1" type="ORF">PHPALM_21041</name>
</gene>
<keyword evidence="2" id="KW-1185">Reference proteome</keyword>
<dbReference type="Proteomes" id="UP000237271">
    <property type="component" value="Unassembled WGS sequence"/>
</dbReference>
<organism evidence="1 2">
    <name type="scientific">Phytophthora palmivora</name>
    <dbReference type="NCBI Taxonomy" id="4796"/>
    <lineage>
        <taxon>Eukaryota</taxon>
        <taxon>Sar</taxon>
        <taxon>Stramenopiles</taxon>
        <taxon>Oomycota</taxon>
        <taxon>Peronosporomycetes</taxon>
        <taxon>Peronosporales</taxon>
        <taxon>Peronosporaceae</taxon>
        <taxon>Phytophthora</taxon>
    </lineage>
</organism>
<proteinExistence type="predicted"/>